<sequence>MDTNQFEVIIIGGSYAGLSTAMTLGRSLRKTLIIDAGEPCNKQTPHSHNFLTQDGKTPREITEVSKKQVLKYDTITFYDGTALKGRKVSEGFEITTNNGAVFKGKKVVFATGIKDLLPAIKGIEQCWGISVVHCPYCHGYEIRDKKTAIIANGNKAFHLASLVNNLTKEITILTSEKKNFDESQLQKLKQHNIKIIEKEISEIIHKKGILEQIIFTDGSKEIFECAYTATTFKQSTSIPTELGCKLTENGYIEVDIMQKTTVNGVFACGDNSAMMRSVATAVYSGNITGAIINKELTEESF</sequence>
<dbReference type="RefSeq" id="WP_008616093.1">
    <property type="nucleotide sequence ID" value="NZ_JH651380.1"/>
</dbReference>
<dbReference type="Pfam" id="PF07992">
    <property type="entry name" value="Pyr_redox_2"/>
    <property type="match status" value="1"/>
</dbReference>
<evidence type="ECO:0000256" key="2">
    <source>
        <dbReference type="ARBA" id="ARBA00023002"/>
    </source>
</evidence>
<dbReference type="HOGENOM" id="CLU_031864_5_0_10"/>
<dbReference type="AlphaFoldDB" id="I3C116"/>
<evidence type="ECO:0000256" key="1">
    <source>
        <dbReference type="ARBA" id="ARBA00022630"/>
    </source>
</evidence>
<accession>I3C116</accession>
<reference evidence="4 5" key="1">
    <citation type="submission" date="2012-02" db="EMBL/GenBank/DDBJ databases">
        <title>Improved High-Quality Draft genome of Joostella marina DSM 19592.</title>
        <authorList>
            <consortium name="US DOE Joint Genome Institute (JGI-PGF)"/>
            <person name="Lucas S."/>
            <person name="Copeland A."/>
            <person name="Lapidus A."/>
            <person name="Bruce D."/>
            <person name="Goodwin L."/>
            <person name="Pitluck S."/>
            <person name="Peters L."/>
            <person name="Chertkov O."/>
            <person name="Ovchinnikova G."/>
            <person name="Kyrpides N."/>
            <person name="Mavromatis K."/>
            <person name="Detter J.C."/>
            <person name="Han C."/>
            <person name="Land M."/>
            <person name="Hauser L."/>
            <person name="Markowitz V."/>
            <person name="Cheng J.-F."/>
            <person name="Hugenholtz P."/>
            <person name="Woyke T."/>
            <person name="Wu D."/>
            <person name="Tindall B."/>
            <person name="Brambilla E."/>
            <person name="Klenk H.-P."/>
            <person name="Eisen J.A."/>
        </authorList>
    </citation>
    <scope>NUCLEOTIDE SEQUENCE [LARGE SCALE GENOMIC DNA]</scope>
    <source>
        <strain evidence="4 5">DSM 19592</strain>
    </source>
</reference>
<proteinExistence type="predicted"/>
<keyword evidence="1" id="KW-0285">Flavoprotein</keyword>
<dbReference type="EMBL" id="JH651380">
    <property type="protein sequence ID" value="EIJ37309.1"/>
    <property type="molecule type" value="Genomic_DNA"/>
</dbReference>
<dbReference type="PRINTS" id="PR00368">
    <property type="entry name" value="FADPNR"/>
</dbReference>
<feature type="domain" description="FAD/NAD(P)-binding" evidence="3">
    <location>
        <begin position="7"/>
        <end position="285"/>
    </location>
</feature>
<dbReference type="Gene3D" id="3.50.50.60">
    <property type="entry name" value="FAD/NAD(P)-binding domain"/>
    <property type="match status" value="2"/>
</dbReference>
<dbReference type="eggNOG" id="COG0492">
    <property type="taxonomic scope" value="Bacteria"/>
</dbReference>
<organism evidence="4 5">
    <name type="scientific">Galbibacter orientalis DSM 19592</name>
    <dbReference type="NCBI Taxonomy" id="926559"/>
    <lineage>
        <taxon>Bacteria</taxon>
        <taxon>Pseudomonadati</taxon>
        <taxon>Bacteroidota</taxon>
        <taxon>Flavobacteriia</taxon>
        <taxon>Flavobacteriales</taxon>
        <taxon>Flavobacteriaceae</taxon>
        <taxon>Galbibacter</taxon>
    </lineage>
</organism>
<dbReference type="GO" id="GO:0016491">
    <property type="term" value="F:oxidoreductase activity"/>
    <property type="evidence" value="ECO:0007669"/>
    <property type="project" value="UniProtKB-KW"/>
</dbReference>
<dbReference type="Proteomes" id="UP000004690">
    <property type="component" value="Unassembled WGS sequence"/>
</dbReference>
<dbReference type="InterPro" id="IPR036188">
    <property type="entry name" value="FAD/NAD-bd_sf"/>
</dbReference>
<keyword evidence="5" id="KW-1185">Reference proteome</keyword>
<dbReference type="SUPFAM" id="SSF51905">
    <property type="entry name" value="FAD/NAD(P)-binding domain"/>
    <property type="match status" value="1"/>
</dbReference>
<name>I3C116_9FLAO</name>
<protein>
    <submittedName>
        <fullName evidence="4">Thioredoxin reductase</fullName>
    </submittedName>
</protein>
<dbReference type="InterPro" id="IPR023753">
    <property type="entry name" value="FAD/NAD-binding_dom"/>
</dbReference>
<evidence type="ECO:0000313" key="5">
    <source>
        <dbReference type="Proteomes" id="UP000004690"/>
    </source>
</evidence>
<dbReference type="STRING" id="926559.JoomaDRAFT_0252"/>
<dbReference type="InterPro" id="IPR050097">
    <property type="entry name" value="Ferredoxin-NADP_redctase_2"/>
</dbReference>
<dbReference type="PANTHER" id="PTHR48105">
    <property type="entry name" value="THIOREDOXIN REDUCTASE 1-RELATED-RELATED"/>
    <property type="match status" value="1"/>
</dbReference>
<dbReference type="OrthoDB" id="9806179at2"/>
<gene>
    <name evidence="4" type="ORF">JoomaDRAFT_0252</name>
</gene>
<dbReference type="PRINTS" id="PR00469">
    <property type="entry name" value="PNDRDTASEII"/>
</dbReference>
<evidence type="ECO:0000259" key="3">
    <source>
        <dbReference type="Pfam" id="PF07992"/>
    </source>
</evidence>
<evidence type="ECO:0000313" key="4">
    <source>
        <dbReference type="EMBL" id="EIJ37309.1"/>
    </source>
</evidence>
<keyword evidence="2" id="KW-0560">Oxidoreductase</keyword>